<accession>A0ABQ1G7P2</accession>
<sequence length="289" mass="32964">MQLFNLTTSVDSRHSAEQLCTMLEAEGEKLSHGRSNSVRFRYSYAHHRLTVECISDHAAIPARTVKGLKSRTAEWMTEHVLRDKEPALLRKLLGKYYSLHKHEDIPAIVSMAVQILDGLSEYEVHMKGRERRVAELYSAFLEGLVNVGAVDVDGWLSFRMPAYVDELKDALDLAVDEYMLDKQYEEFIGLLKYFVQFQDIRIPLIHLKHVEGMEFELLDDQMHPLGPLPYDDGITIKMADLELQMEDAVVSSLISLSPARIMIHTSEPGLRMIATIQEIFGDRAQLCSD</sequence>
<dbReference type="InterPro" id="IPR014199">
    <property type="entry name" value="Spore_YtxC"/>
</dbReference>
<organism evidence="1 2">
    <name type="scientific">Paenibacillus physcomitrellae</name>
    <dbReference type="NCBI Taxonomy" id="1619311"/>
    <lineage>
        <taxon>Bacteria</taxon>
        <taxon>Bacillati</taxon>
        <taxon>Bacillota</taxon>
        <taxon>Bacilli</taxon>
        <taxon>Bacillales</taxon>
        <taxon>Paenibacillaceae</taxon>
        <taxon>Paenibacillus</taxon>
    </lineage>
</organism>
<comment type="caution">
    <text evidence="1">The sequence shown here is derived from an EMBL/GenBank/DDBJ whole genome shotgun (WGS) entry which is preliminary data.</text>
</comment>
<proteinExistence type="predicted"/>
<evidence type="ECO:0000313" key="2">
    <source>
        <dbReference type="Proteomes" id="UP000609323"/>
    </source>
</evidence>
<evidence type="ECO:0000313" key="1">
    <source>
        <dbReference type="EMBL" id="GGA38361.1"/>
    </source>
</evidence>
<gene>
    <name evidence="1" type="ORF">GCM10010917_24570</name>
</gene>
<keyword evidence="2" id="KW-1185">Reference proteome</keyword>
<protein>
    <recommendedName>
        <fullName evidence="3">Sporulation protein</fullName>
    </recommendedName>
</protein>
<dbReference type="Proteomes" id="UP000609323">
    <property type="component" value="Unassembled WGS sequence"/>
</dbReference>
<dbReference type="Pfam" id="PF08812">
    <property type="entry name" value="YtxC"/>
    <property type="match status" value="1"/>
</dbReference>
<evidence type="ECO:0008006" key="3">
    <source>
        <dbReference type="Google" id="ProtNLM"/>
    </source>
</evidence>
<dbReference type="RefSeq" id="WP_157739636.1">
    <property type="nucleotide sequence ID" value="NZ_BMHF01000007.1"/>
</dbReference>
<dbReference type="EMBL" id="BMHF01000007">
    <property type="protein sequence ID" value="GGA38361.1"/>
    <property type="molecule type" value="Genomic_DNA"/>
</dbReference>
<name>A0ABQ1G7P2_9BACL</name>
<reference evidence="2" key="1">
    <citation type="journal article" date="2019" name="Int. J. Syst. Evol. Microbiol.">
        <title>The Global Catalogue of Microorganisms (GCM) 10K type strain sequencing project: providing services to taxonomists for standard genome sequencing and annotation.</title>
        <authorList>
            <consortium name="The Broad Institute Genomics Platform"/>
            <consortium name="The Broad Institute Genome Sequencing Center for Infectious Disease"/>
            <person name="Wu L."/>
            <person name="Ma J."/>
        </authorList>
    </citation>
    <scope>NUCLEOTIDE SEQUENCE [LARGE SCALE GENOMIC DNA]</scope>
    <source>
        <strain evidence="2">CGMCC 1.15044</strain>
    </source>
</reference>